<dbReference type="SUPFAM" id="SSF46894">
    <property type="entry name" value="C-terminal effector domain of the bipartite response regulators"/>
    <property type="match status" value="1"/>
</dbReference>
<dbReference type="GO" id="GO:0032993">
    <property type="term" value="C:protein-DNA complex"/>
    <property type="evidence" value="ECO:0007669"/>
    <property type="project" value="TreeGrafter"/>
</dbReference>
<dbReference type="PROSITE" id="PS50110">
    <property type="entry name" value="RESPONSE_REGULATORY"/>
    <property type="match status" value="1"/>
</dbReference>
<dbReference type="GO" id="GO:0006355">
    <property type="term" value="P:regulation of DNA-templated transcription"/>
    <property type="evidence" value="ECO:0007669"/>
    <property type="project" value="InterPro"/>
</dbReference>
<dbReference type="InterPro" id="IPR011006">
    <property type="entry name" value="CheY-like_superfamily"/>
</dbReference>
<dbReference type="InterPro" id="IPR036641">
    <property type="entry name" value="HPT_dom_sf"/>
</dbReference>
<dbReference type="SMART" id="SM00448">
    <property type="entry name" value="REC"/>
    <property type="match status" value="1"/>
</dbReference>
<evidence type="ECO:0000259" key="10">
    <source>
        <dbReference type="PROSITE" id="PS50894"/>
    </source>
</evidence>
<evidence type="ECO:0000256" key="1">
    <source>
        <dbReference type="ARBA" id="ARBA00022553"/>
    </source>
</evidence>
<dbReference type="SMART" id="SM00862">
    <property type="entry name" value="Trans_reg_C"/>
    <property type="match status" value="1"/>
</dbReference>
<keyword evidence="2" id="KW-0902">Two-component regulatory system</keyword>
<evidence type="ECO:0000256" key="8">
    <source>
        <dbReference type="PROSITE-ProRule" id="PRU01091"/>
    </source>
</evidence>
<feature type="domain" description="Response regulatory" evidence="9">
    <location>
        <begin position="8"/>
        <end position="121"/>
    </location>
</feature>
<dbReference type="Gene3D" id="6.10.250.690">
    <property type="match status" value="1"/>
</dbReference>
<dbReference type="EMBL" id="PEOG01000019">
    <property type="protein sequence ID" value="PIM53574.1"/>
    <property type="molecule type" value="Genomic_DNA"/>
</dbReference>
<evidence type="ECO:0000313" key="12">
    <source>
        <dbReference type="EMBL" id="PIM53574.1"/>
    </source>
</evidence>
<dbReference type="Gene3D" id="1.10.10.10">
    <property type="entry name" value="Winged helix-like DNA-binding domain superfamily/Winged helix DNA-binding domain"/>
    <property type="match status" value="1"/>
</dbReference>
<sequence length="352" mass="38860">MSAPSRPLVLVVEDEDPIAELIRRHLEAAGFEVRHLQRGDAAESVVRAIAPAVVMLDVVLPGLDGVEVCRRLRSFSQAPVLMVTSKAEEADRLAGFDAGADDYLCKPFSAAELVARVKVLARRGAQRLAPVVDEDALVQVDSLRRCIRCRGQELELTPQEYRLLSVMVQHPGRLFSRAQLLDLAYDDAVGVFDRAVDSHVKNIRKKLAALLPEHNLIRSVYGQGYRFEVGPETSQEAPAPDATNGLIARVPGELKPWLPGFLSSRFQALDEMEAAIGGSTRDEVFRIAHRLAGSFALYGFSEAARTCHRLEHEGPQLGPEEVRRRVSDLREHLRQVAVRFVDEQGRELPGGG</sequence>
<dbReference type="InterPro" id="IPR039420">
    <property type="entry name" value="WalR-like"/>
</dbReference>
<dbReference type="GO" id="GO:0005829">
    <property type="term" value="C:cytosol"/>
    <property type="evidence" value="ECO:0007669"/>
    <property type="project" value="TreeGrafter"/>
</dbReference>
<evidence type="ECO:0000256" key="5">
    <source>
        <dbReference type="ARBA" id="ARBA00023163"/>
    </source>
</evidence>
<dbReference type="PANTHER" id="PTHR48111:SF4">
    <property type="entry name" value="DNA-BINDING DUAL TRANSCRIPTIONAL REGULATOR OMPR"/>
    <property type="match status" value="1"/>
</dbReference>
<evidence type="ECO:0000259" key="11">
    <source>
        <dbReference type="PROSITE" id="PS51755"/>
    </source>
</evidence>
<organism evidence="12 13">
    <name type="scientific">Roseateles chitinivorans</name>
    <dbReference type="NCBI Taxonomy" id="2917965"/>
    <lineage>
        <taxon>Bacteria</taxon>
        <taxon>Pseudomonadati</taxon>
        <taxon>Pseudomonadota</taxon>
        <taxon>Betaproteobacteria</taxon>
        <taxon>Burkholderiales</taxon>
        <taxon>Sphaerotilaceae</taxon>
        <taxon>Roseateles</taxon>
    </lineage>
</organism>
<evidence type="ECO:0000256" key="2">
    <source>
        <dbReference type="ARBA" id="ARBA00023012"/>
    </source>
</evidence>
<dbReference type="GO" id="GO:0004672">
    <property type="term" value="F:protein kinase activity"/>
    <property type="evidence" value="ECO:0007669"/>
    <property type="project" value="UniProtKB-ARBA"/>
</dbReference>
<dbReference type="Proteomes" id="UP000231501">
    <property type="component" value="Unassembled WGS sequence"/>
</dbReference>
<feature type="DNA-binding region" description="OmpR/PhoB-type" evidence="8">
    <location>
        <begin position="129"/>
        <end position="229"/>
    </location>
</feature>
<keyword evidence="13" id="KW-1185">Reference proteome</keyword>
<dbReference type="GO" id="GO:0000156">
    <property type="term" value="F:phosphorelay response regulator activity"/>
    <property type="evidence" value="ECO:0007669"/>
    <property type="project" value="TreeGrafter"/>
</dbReference>
<feature type="domain" description="HPt" evidence="10">
    <location>
        <begin position="250"/>
        <end position="336"/>
    </location>
</feature>
<name>A0A2G9CD63_9BURK</name>
<evidence type="ECO:0000256" key="3">
    <source>
        <dbReference type="ARBA" id="ARBA00023015"/>
    </source>
</evidence>
<keyword evidence="1 7" id="KW-0597">Phosphoprotein</keyword>
<dbReference type="InterPro" id="IPR001867">
    <property type="entry name" value="OmpR/PhoB-type_DNA-bd"/>
</dbReference>
<dbReference type="GO" id="GO:0000976">
    <property type="term" value="F:transcription cis-regulatory region binding"/>
    <property type="evidence" value="ECO:0007669"/>
    <property type="project" value="TreeGrafter"/>
</dbReference>
<gene>
    <name evidence="12" type="ORF">CS062_08850</name>
</gene>
<accession>A0A2G9CD63</accession>
<evidence type="ECO:0000256" key="6">
    <source>
        <dbReference type="PROSITE-ProRule" id="PRU00110"/>
    </source>
</evidence>
<dbReference type="CDD" id="cd00383">
    <property type="entry name" value="trans_reg_C"/>
    <property type="match status" value="1"/>
</dbReference>
<proteinExistence type="predicted"/>
<comment type="caution">
    <text evidence="12">The sequence shown here is derived from an EMBL/GenBank/DDBJ whole genome shotgun (WGS) entry which is preliminary data.</text>
</comment>
<evidence type="ECO:0000259" key="9">
    <source>
        <dbReference type="PROSITE" id="PS50110"/>
    </source>
</evidence>
<dbReference type="PROSITE" id="PS50894">
    <property type="entry name" value="HPT"/>
    <property type="match status" value="1"/>
</dbReference>
<evidence type="ECO:0000256" key="4">
    <source>
        <dbReference type="ARBA" id="ARBA00023125"/>
    </source>
</evidence>
<dbReference type="AlphaFoldDB" id="A0A2G9CD63"/>
<dbReference type="CDD" id="cd17574">
    <property type="entry name" value="REC_OmpR"/>
    <property type="match status" value="1"/>
</dbReference>
<dbReference type="Pfam" id="PF01627">
    <property type="entry name" value="Hpt"/>
    <property type="match status" value="1"/>
</dbReference>
<dbReference type="PROSITE" id="PS51755">
    <property type="entry name" value="OMPR_PHOB"/>
    <property type="match status" value="1"/>
</dbReference>
<dbReference type="OrthoDB" id="9802426at2"/>
<keyword evidence="5" id="KW-0804">Transcription</keyword>
<dbReference type="Gene3D" id="3.40.50.2300">
    <property type="match status" value="1"/>
</dbReference>
<dbReference type="Gene3D" id="1.20.120.160">
    <property type="entry name" value="HPT domain"/>
    <property type="match status" value="1"/>
</dbReference>
<dbReference type="Pfam" id="PF00486">
    <property type="entry name" value="Trans_reg_C"/>
    <property type="match status" value="1"/>
</dbReference>
<dbReference type="InterPro" id="IPR036388">
    <property type="entry name" value="WH-like_DNA-bd_sf"/>
</dbReference>
<keyword evidence="3" id="KW-0805">Transcription regulation</keyword>
<dbReference type="SUPFAM" id="SSF47226">
    <property type="entry name" value="Histidine-containing phosphotransfer domain, HPT domain"/>
    <property type="match status" value="1"/>
</dbReference>
<dbReference type="SUPFAM" id="SSF52172">
    <property type="entry name" value="CheY-like"/>
    <property type="match status" value="1"/>
</dbReference>
<feature type="domain" description="OmpR/PhoB-type" evidence="11">
    <location>
        <begin position="129"/>
        <end position="229"/>
    </location>
</feature>
<evidence type="ECO:0000313" key="13">
    <source>
        <dbReference type="Proteomes" id="UP000231501"/>
    </source>
</evidence>
<evidence type="ECO:0000256" key="7">
    <source>
        <dbReference type="PROSITE-ProRule" id="PRU00169"/>
    </source>
</evidence>
<dbReference type="RefSeq" id="WP_099861294.1">
    <property type="nucleotide sequence ID" value="NZ_PEOG01000019.1"/>
</dbReference>
<reference evidence="12 13" key="1">
    <citation type="submission" date="2017-11" db="EMBL/GenBank/DDBJ databases">
        <title>Draft genome sequence of Mitsuaria sp. HWN-4.</title>
        <authorList>
            <person name="Gundlapally S.R."/>
        </authorList>
    </citation>
    <scope>NUCLEOTIDE SEQUENCE [LARGE SCALE GENOMIC DNA]</scope>
    <source>
        <strain evidence="12 13">HWN-4</strain>
    </source>
</reference>
<feature type="modified residue" description="Phosphohistidine" evidence="6">
    <location>
        <position position="289"/>
    </location>
</feature>
<keyword evidence="4 8" id="KW-0238">DNA-binding</keyword>
<dbReference type="InterPro" id="IPR008207">
    <property type="entry name" value="Sig_transdc_His_kin_Hpt_dom"/>
</dbReference>
<dbReference type="PANTHER" id="PTHR48111">
    <property type="entry name" value="REGULATOR OF RPOS"/>
    <property type="match status" value="1"/>
</dbReference>
<feature type="modified residue" description="4-aspartylphosphate" evidence="7">
    <location>
        <position position="57"/>
    </location>
</feature>
<dbReference type="Pfam" id="PF00072">
    <property type="entry name" value="Response_reg"/>
    <property type="match status" value="1"/>
</dbReference>
<protein>
    <recommendedName>
        <fullName evidence="14">Response regulator</fullName>
    </recommendedName>
</protein>
<dbReference type="InterPro" id="IPR001789">
    <property type="entry name" value="Sig_transdc_resp-reg_receiver"/>
</dbReference>
<dbReference type="InterPro" id="IPR016032">
    <property type="entry name" value="Sig_transdc_resp-reg_C-effctor"/>
</dbReference>
<evidence type="ECO:0008006" key="14">
    <source>
        <dbReference type="Google" id="ProtNLM"/>
    </source>
</evidence>